<evidence type="ECO:0000256" key="1">
    <source>
        <dbReference type="SAM" id="MobiDB-lite"/>
    </source>
</evidence>
<sequence>GGDENWHTIKADGGSDTFDNRKEKQAVRFTRSETPGVLVETILGVPGKTVEIY</sequence>
<dbReference type="Proteomes" id="UP000799429">
    <property type="component" value="Unassembled WGS sequence"/>
</dbReference>
<comment type="caution">
    <text evidence="2">The sequence shown here is derived from an EMBL/GenBank/DDBJ whole genome shotgun (WGS) entry which is preliminary data.</text>
</comment>
<name>A0A9P4VM72_9PEZI</name>
<accession>A0A9P4VM72</accession>
<feature type="region of interest" description="Disordered" evidence="1">
    <location>
        <begin position="1"/>
        <end position="21"/>
    </location>
</feature>
<evidence type="ECO:0000313" key="3">
    <source>
        <dbReference type="Proteomes" id="UP000799429"/>
    </source>
</evidence>
<feature type="compositionally biased region" description="Basic and acidic residues" evidence="1">
    <location>
        <begin position="1"/>
        <end position="10"/>
    </location>
</feature>
<organism evidence="2 3">
    <name type="scientific">Patellaria atrata CBS 101060</name>
    <dbReference type="NCBI Taxonomy" id="1346257"/>
    <lineage>
        <taxon>Eukaryota</taxon>
        <taxon>Fungi</taxon>
        <taxon>Dikarya</taxon>
        <taxon>Ascomycota</taxon>
        <taxon>Pezizomycotina</taxon>
        <taxon>Dothideomycetes</taxon>
        <taxon>Dothideomycetes incertae sedis</taxon>
        <taxon>Patellariales</taxon>
        <taxon>Patellariaceae</taxon>
        <taxon>Patellaria</taxon>
    </lineage>
</organism>
<reference evidence="2" key="1">
    <citation type="journal article" date="2020" name="Stud. Mycol.">
        <title>101 Dothideomycetes genomes: a test case for predicting lifestyles and emergence of pathogens.</title>
        <authorList>
            <person name="Haridas S."/>
            <person name="Albert R."/>
            <person name="Binder M."/>
            <person name="Bloem J."/>
            <person name="Labutti K."/>
            <person name="Salamov A."/>
            <person name="Andreopoulos B."/>
            <person name="Baker S."/>
            <person name="Barry K."/>
            <person name="Bills G."/>
            <person name="Bluhm B."/>
            <person name="Cannon C."/>
            <person name="Castanera R."/>
            <person name="Culley D."/>
            <person name="Daum C."/>
            <person name="Ezra D."/>
            <person name="Gonzalez J."/>
            <person name="Henrissat B."/>
            <person name="Kuo A."/>
            <person name="Liang C."/>
            <person name="Lipzen A."/>
            <person name="Lutzoni F."/>
            <person name="Magnuson J."/>
            <person name="Mondo S."/>
            <person name="Nolan M."/>
            <person name="Ohm R."/>
            <person name="Pangilinan J."/>
            <person name="Park H.-J."/>
            <person name="Ramirez L."/>
            <person name="Alfaro M."/>
            <person name="Sun H."/>
            <person name="Tritt A."/>
            <person name="Yoshinaga Y."/>
            <person name="Zwiers L.-H."/>
            <person name="Turgeon B."/>
            <person name="Goodwin S."/>
            <person name="Spatafora J."/>
            <person name="Crous P."/>
            <person name="Grigoriev I."/>
        </authorList>
    </citation>
    <scope>NUCLEOTIDE SEQUENCE</scope>
    <source>
        <strain evidence="2">CBS 101060</strain>
    </source>
</reference>
<proteinExistence type="predicted"/>
<keyword evidence="3" id="KW-1185">Reference proteome</keyword>
<feature type="non-terminal residue" evidence="2">
    <location>
        <position position="1"/>
    </location>
</feature>
<evidence type="ECO:0000313" key="2">
    <source>
        <dbReference type="EMBL" id="KAF2834885.1"/>
    </source>
</evidence>
<gene>
    <name evidence="2" type="ORF">M501DRAFT_943191</name>
</gene>
<dbReference type="AlphaFoldDB" id="A0A9P4VM72"/>
<dbReference type="EMBL" id="MU006113">
    <property type="protein sequence ID" value="KAF2834885.1"/>
    <property type="molecule type" value="Genomic_DNA"/>
</dbReference>
<protein>
    <submittedName>
        <fullName evidence="2">Uncharacterized protein</fullName>
    </submittedName>
</protein>